<feature type="non-terminal residue" evidence="9">
    <location>
        <position position="347"/>
    </location>
</feature>
<dbReference type="InterPro" id="IPR045180">
    <property type="entry name" value="La_dom_prot"/>
</dbReference>
<evidence type="ECO:0000259" key="8">
    <source>
        <dbReference type="PROSITE" id="PS51939"/>
    </source>
</evidence>
<dbReference type="AlphaFoldDB" id="A0A8S3H5J0"/>
<feature type="domain" description="HTH La-type RNA-binding" evidence="7">
    <location>
        <begin position="16"/>
        <end position="108"/>
    </location>
</feature>
<dbReference type="InterPro" id="IPR012677">
    <property type="entry name" value="Nucleotide-bd_a/b_plait_sf"/>
</dbReference>
<evidence type="ECO:0000256" key="5">
    <source>
        <dbReference type="SAM" id="MobiDB-lite"/>
    </source>
</evidence>
<dbReference type="SUPFAM" id="SSF46785">
    <property type="entry name" value="Winged helix' DNA-binding domain"/>
    <property type="match status" value="1"/>
</dbReference>
<dbReference type="GO" id="GO:0006396">
    <property type="term" value="P:RNA processing"/>
    <property type="evidence" value="ECO:0007669"/>
    <property type="project" value="InterPro"/>
</dbReference>
<organism evidence="9 10">
    <name type="scientific">Rotaria magnacalcarata</name>
    <dbReference type="NCBI Taxonomy" id="392030"/>
    <lineage>
        <taxon>Eukaryota</taxon>
        <taxon>Metazoa</taxon>
        <taxon>Spiralia</taxon>
        <taxon>Gnathifera</taxon>
        <taxon>Rotifera</taxon>
        <taxon>Eurotatoria</taxon>
        <taxon>Bdelloidea</taxon>
        <taxon>Philodinida</taxon>
        <taxon>Philodinidae</taxon>
        <taxon>Rotaria</taxon>
    </lineage>
</organism>
<proteinExistence type="predicted"/>
<dbReference type="Pfam" id="PF00076">
    <property type="entry name" value="RRM_1"/>
    <property type="match status" value="1"/>
</dbReference>
<feature type="domain" description="RRM" evidence="6">
    <location>
        <begin position="120"/>
        <end position="203"/>
    </location>
</feature>
<reference evidence="9" key="1">
    <citation type="submission" date="2021-02" db="EMBL/GenBank/DDBJ databases">
        <authorList>
            <person name="Nowell W R."/>
        </authorList>
    </citation>
    <scope>NUCLEOTIDE SEQUENCE</scope>
</reference>
<protein>
    <submittedName>
        <fullName evidence="9">Uncharacterized protein</fullName>
    </submittedName>
</protein>
<comment type="caution">
    <text evidence="9">The sequence shown here is derived from an EMBL/GenBank/DDBJ whole genome shotgun (WGS) entry which is preliminary data.</text>
</comment>
<dbReference type="SUPFAM" id="SSF54928">
    <property type="entry name" value="RNA-binding domain, RBD"/>
    <property type="match status" value="1"/>
</dbReference>
<evidence type="ECO:0000259" key="7">
    <source>
        <dbReference type="PROSITE" id="PS50961"/>
    </source>
</evidence>
<dbReference type="PRINTS" id="PR00302">
    <property type="entry name" value="LUPUSLA"/>
</dbReference>
<dbReference type="SMART" id="SM00715">
    <property type="entry name" value="LA"/>
    <property type="match status" value="1"/>
</dbReference>
<dbReference type="GO" id="GO:0005634">
    <property type="term" value="C:nucleus"/>
    <property type="evidence" value="ECO:0007669"/>
    <property type="project" value="UniProtKB-SubCell"/>
</dbReference>
<evidence type="ECO:0000256" key="3">
    <source>
        <dbReference type="ARBA" id="ARBA00023242"/>
    </source>
</evidence>
<dbReference type="Pfam" id="PF08777">
    <property type="entry name" value="RRM_3"/>
    <property type="match status" value="1"/>
</dbReference>
<dbReference type="EMBL" id="CAJOBI010315762">
    <property type="protein sequence ID" value="CAF5176609.1"/>
    <property type="molecule type" value="Genomic_DNA"/>
</dbReference>
<name>A0A8S3H5J0_9BILA</name>
<keyword evidence="3" id="KW-0539">Nucleus</keyword>
<dbReference type="SMART" id="SM00360">
    <property type="entry name" value="RRM"/>
    <property type="match status" value="2"/>
</dbReference>
<dbReference type="InterPro" id="IPR014886">
    <property type="entry name" value="La_xRRM"/>
</dbReference>
<dbReference type="PROSITE" id="PS50102">
    <property type="entry name" value="RRM"/>
    <property type="match status" value="1"/>
</dbReference>
<dbReference type="GO" id="GO:0005829">
    <property type="term" value="C:cytosol"/>
    <property type="evidence" value="ECO:0007669"/>
    <property type="project" value="TreeGrafter"/>
</dbReference>
<dbReference type="InterPro" id="IPR035979">
    <property type="entry name" value="RBD_domain_sf"/>
</dbReference>
<feature type="domain" description="XRRM" evidence="8">
    <location>
        <begin position="257"/>
        <end position="347"/>
    </location>
</feature>
<evidence type="ECO:0000256" key="4">
    <source>
        <dbReference type="PROSITE-ProRule" id="PRU00332"/>
    </source>
</evidence>
<evidence type="ECO:0000256" key="1">
    <source>
        <dbReference type="ARBA" id="ARBA00004123"/>
    </source>
</evidence>
<dbReference type="GO" id="GO:1990904">
    <property type="term" value="C:ribonucleoprotein complex"/>
    <property type="evidence" value="ECO:0007669"/>
    <property type="project" value="UniProtKB-UniRule"/>
</dbReference>
<dbReference type="Proteomes" id="UP000676336">
    <property type="component" value="Unassembled WGS sequence"/>
</dbReference>
<evidence type="ECO:0000256" key="2">
    <source>
        <dbReference type="ARBA" id="ARBA00022884"/>
    </source>
</evidence>
<dbReference type="InterPro" id="IPR002344">
    <property type="entry name" value="Lupus_La"/>
</dbReference>
<dbReference type="InterPro" id="IPR006630">
    <property type="entry name" value="La_HTH"/>
</dbReference>
<dbReference type="Pfam" id="PF05383">
    <property type="entry name" value="La"/>
    <property type="match status" value="1"/>
</dbReference>
<dbReference type="Gene3D" id="3.30.70.330">
    <property type="match status" value="2"/>
</dbReference>
<accession>A0A8S3H5J0</accession>
<dbReference type="PANTHER" id="PTHR22792">
    <property type="entry name" value="LUPUS LA PROTEIN-RELATED"/>
    <property type="match status" value="1"/>
</dbReference>
<dbReference type="GO" id="GO:0010494">
    <property type="term" value="C:cytoplasmic stress granule"/>
    <property type="evidence" value="ECO:0007669"/>
    <property type="project" value="TreeGrafter"/>
</dbReference>
<dbReference type="PROSITE" id="PS50961">
    <property type="entry name" value="HTH_LA"/>
    <property type="match status" value="1"/>
</dbReference>
<comment type="subcellular location">
    <subcellularLocation>
        <location evidence="1">Nucleus</location>
    </subcellularLocation>
</comment>
<dbReference type="PROSITE" id="PS51939">
    <property type="entry name" value="XRRM"/>
    <property type="match status" value="1"/>
</dbReference>
<dbReference type="InterPro" id="IPR036390">
    <property type="entry name" value="WH_DNA-bd_sf"/>
</dbReference>
<dbReference type="PANTHER" id="PTHR22792:SF166">
    <property type="entry name" value="LUPUS LA PROTEIN HOMOLOG"/>
    <property type="match status" value="1"/>
</dbReference>
<sequence length="347" mass="39526">KNGDHIVTSVTQTTSLSLDPNVDKKIIRQIEYYLSDVNMVRDKFLKNEITKDEGWIPLSVLTTFKRLQSLTTDFNTIISALKKSVSGLIQIDETQNKIRRHPERPLPSSQAELELSLRNRTVFVKGFPKTTDINIDKLLHFFEKFGSIESVQMKKQFKSKDFNGAAFVVFPTDDNAREFIQKSKETPIVYDDGSALECSLQDDFYKKKALDSANGGRPADDDDAKEKRANDKQGRKEKRKEELDKKTSEHLEKLNNENLTGAVIHLAGMTPNVTRELIKEKFNPFTKMPWIDFNKGDAEAWVRLNEADTAKTVLEKVLAAGQGKLVIDGKEVISRLVEGEEEVEFWK</sequence>
<dbReference type="Gene3D" id="1.10.10.10">
    <property type="entry name" value="Winged helix-like DNA-binding domain superfamily/Winged helix DNA-binding domain"/>
    <property type="match status" value="1"/>
</dbReference>
<feature type="compositionally biased region" description="Basic and acidic residues" evidence="5">
    <location>
        <begin position="224"/>
        <end position="248"/>
    </location>
</feature>
<dbReference type="GO" id="GO:0003723">
    <property type="term" value="F:RNA binding"/>
    <property type="evidence" value="ECO:0007669"/>
    <property type="project" value="UniProtKB-UniRule"/>
</dbReference>
<gene>
    <name evidence="9" type="ORF">SMN809_LOCUS67643</name>
</gene>
<dbReference type="GO" id="GO:0045727">
    <property type="term" value="P:positive regulation of translation"/>
    <property type="evidence" value="ECO:0007669"/>
    <property type="project" value="TreeGrafter"/>
</dbReference>
<dbReference type="CDD" id="cd12291">
    <property type="entry name" value="RRM1_La"/>
    <property type="match status" value="1"/>
</dbReference>
<dbReference type="InterPro" id="IPR036388">
    <property type="entry name" value="WH-like_DNA-bd_sf"/>
</dbReference>
<dbReference type="InterPro" id="IPR000504">
    <property type="entry name" value="RRM_dom"/>
</dbReference>
<evidence type="ECO:0000313" key="9">
    <source>
        <dbReference type="EMBL" id="CAF5176609.1"/>
    </source>
</evidence>
<keyword evidence="2 4" id="KW-0694">RNA-binding</keyword>
<evidence type="ECO:0000313" key="10">
    <source>
        <dbReference type="Proteomes" id="UP000676336"/>
    </source>
</evidence>
<feature type="non-terminal residue" evidence="9">
    <location>
        <position position="1"/>
    </location>
</feature>
<feature type="region of interest" description="Disordered" evidence="5">
    <location>
        <begin position="211"/>
        <end position="248"/>
    </location>
</feature>
<evidence type="ECO:0000259" key="6">
    <source>
        <dbReference type="PROSITE" id="PS50102"/>
    </source>
</evidence>